<gene>
    <name evidence="2" type="ORF">CFP56_024136</name>
</gene>
<keyword evidence="1" id="KW-0812">Transmembrane</keyword>
<sequence>LCNNAPETIIPALRDCPKAQLFWSSFSLPFQSPPFFFYGSHLVDWLKLNCKSSRTCDSSNIALGTIFPIALWTLWAYGYIETILSLEERPTRRI</sequence>
<comment type="caution">
    <text evidence="2">The sequence shown here is derived from an EMBL/GenBank/DDBJ whole genome shotgun (WGS) entry which is preliminary data.</text>
</comment>
<evidence type="ECO:0000313" key="2">
    <source>
        <dbReference type="EMBL" id="KAK7834731.1"/>
    </source>
</evidence>
<keyword evidence="3" id="KW-1185">Reference proteome</keyword>
<protein>
    <submittedName>
        <fullName evidence="2">Uncharacterized protein</fullName>
    </submittedName>
</protein>
<dbReference type="AlphaFoldDB" id="A0AAW0K865"/>
<reference evidence="2 3" key="1">
    <citation type="journal article" date="2018" name="Sci. Data">
        <title>The draft genome sequence of cork oak.</title>
        <authorList>
            <person name="Ramos A.M."/>
            <person name="Usie A."/>
            <person name="Barbosa P."/>
            <person name="Barros P.M."/>
            <person name="Capote T."/>
            <person name="Chaves I."/>
            <person name="Simoes F."/>
            <person name="Abreu I."/>
            <person name="Carrasquinho I."/>
            <person name="Faro C."/>
            <person name="Guimaraes J.B."/>
            <person name="Mendonca D."/>
            <person name="Nobrega F."/>
            <person name="Rodrigues L."/>
            <person name="Saibo N.J.M."/>
            <person name="Varela M.C."/>
            <person name="Egas C."/>
            <person name="Matos J."/>
            <person name="Miguel C.M."/>
            <person name="Oliveira M.M."/>
            <person name="Ricardo C.P."/>
            <person name="Goncalves S."/>
        </authorList>
    </citation>
    <scope>NUCLEOTIDE SEQUENCE [LARGE SCALE GENOMIC DNA]</scope>
    <source>
        <strain evidence="3">cv. HL8</strain>
    </source>
</reference>
<feature type="transmembrane region" description="Helical" evidence="1">
    <location>
        <begin position="61"/>
        <end position="80"/>
    </location>
</feature>
<accession>A0AAW0K865</accession>
<proteinExistence type="predicted"/>
<feature type="non-terminal residue" evidence="2">
    <location>
        <position position="1"/>
    </location>
</feature>
<keyword evidence="1" id="KW-1133">Transmembrane helix</keyword>
<evidence type="ECO:0000256" key="1">
    <source>
        <dbReference type="SAM" id="Phobius"/>
    </source>
</evidence>
<evidence type="ECO:0000313" key="3">
    <source>
        <dbReference type="Proteomes" id="UP000237347"/>
    </source>
</evidence>
<keyword evidence="1" id="KW-0472">Membrane</keyword>
<dbReference type="EMBL" id="PKMF04000382">
    <property type="protein sequence ID" value="KAK7834731.1"/>
    <property type="molecule type" value="Genomic_DNA"/>
</dbReference>
<dbReference type="Proteomes" id="UP000237347">
    <property type="component" value="Unassembled WGS sequence"/>
</dbReference>
<name>A0AAW0K865_QUESU</name>
<organism evidence="2 3">
    <name type="scientific">Quercus suber</name>
    <name type="common">Cork oak</name>
    <dbReference type="NCBI Taxonomy" id="58331"/>
    <lineage>
        <taxon>Eukaryota</taxon>
        <taxon>Viridiplantae</taxon>
        <taxon>Streptophyta</taxon>
        <taxon>Embryophyta</taxon>
        <taxon>Tracheophyta</taxon>
        <taxon>Spermatophyta</taxon>
        <taxon>Magnoliopsida</taxon>
        <taxon>eudicotyledons</taxon>
        <taxon>Gunneridae</taxon>
        <taxon>Pentapetalae</taxon>
        <taxon>rosids</taxon>
        <taxon>fabids</taxon>
        <taxon>Fagales</taxon>
        <taxon>Fagaceae</taxon>
        <taxon>Quercus</taxon>
    </lineage>
</organism>